<feature type="transmembrane region" description="Helical" evidence="1">
    <location>
        <begin position="75"/>
        <end position="94"/>
    </location>
</feature>
<reference evidence="3" key="1">
    <citation type="journal article" date="2019" name="Int. J. Syst. Evol. Microbiol.">
        <title>The Global Catalogue of Microorganisms (GCM) 10K type strain sequencing project: providing services to taxonomists for standard genome sequencing and annotation.</title>
        <authorList>
            <consortium name="The Broad Institute Genomics Platform"/>
            <consortium name="The Broad Institute Genome Sequencing Center for Infectious Disease"/>
            <person name="Wu L."/>
            <person name="Ma J."/>
        </authorList>
    </citation>
    <scope>NUCLEOTIDE SEQUENCE [LARGE SCALE GENOMIC DNA]</scope>
    <source>
        <strain evidence="3">TISTR 1858</strain>
    </source>
</reference>
<protein>
    <recommendedName>
        <fullName evidence="4">SdpI family protein</fullName>
    </recommendedName>
</protein>
<organism evidence="2 3">
    <name type="scientific">Oceanobacillus kapialis</name>
    <dbReference type="NCBI Taxonomy" id="481353"/>
    <lineage>
        <taxon>Bacteria</taxon>
        <taxon>Bacillati</taxon>
        <taxon>Bacillota</taxon>
        <taxon>Bacilli</taxon>
        <taxon>Bacillales</taxon>
        <taxon>Bacillaceae</taxon>
        <taxon>Oceanobacillus</taxon>
    </lineage>
</organism>
<evidence type="ECO:0000313" key="3">
    <source>
        <dbReference type="Proteomes" id="UP001597451"/>
    </source>
</evidence>
<evidence type="ECO:0008006" key="4">
    <source>
        <dbReference type="Google" id="ProtNLM"/>
    </source>
</evidence>
<sequence>MSILPELIGAIIAAYILNIITALRYRNKEKIDKGFVMNYHKLTYRRKFKRDLWGLPFLFIFFSFLYEFLSTIDFIIIFTLFFILVFPEMIYHYVKWKRTEEVRD</sequence>
<keyword evidence="3" id="KW-1185">Reference proteome</keyword>
<dbReference type="RefSeq" id="WP_379562815.1">
    <property type="nucleotide sequence ID" value="NZ_CP085256.1"/>
</dbReference>
<keyword evidence="1" id="KW-0812">Transmembrane</keyword>
<comment type="caution">
    <text evidence="2">The sequence shown here is derived from an EMBL/GenBank/DDBJ whole genome shotgun (WGS) entry which is preliminary data.</text>
</comment>
<feature type="transmembrane region" description="Helical" evidence="1">
    <location>
        <begin position="52"/>
        <end position="69"/>
    </location>
</feature>
<dbReference type="EMBL" id="JBHUMX010000041">
    <property type="protein sequence ID" value="MFD2630004.1"/>
    <property type="molecule type" value="Genomic_DNA"/>
</dbReference>
<keyword evidence="1" id="KW-1133">Transmembrane helix</keyword>
<gene>
    <name evidence="2" type="ORF">ACFSUN_14545</name>
</gene>
<dbReference type="Proteomes" id="UP001597451">
    <property type="component" value="Unassembled WGS sequence"/>
</dbReference>
<feature type="transmembrane region" description="Helical" evidence="1">
    <location>
        <begin position="6"/>
        <end position="25"/>
    </location>
</feature>
<keyword evidence="1" id="KW-0472">Membrane</keyword>
<evidence type="ECO:0000256" key="1">
    <source>
        <dbReference type="SAM" id="Phobius"/>
    </source>
</evidence>
<proteinExistence type="predicted"/>
<name>A0ABW5Q3A7_9BACI</name>
<accession>A0ABW5Q3A7</accession>
<evidence type="ECO:0000313" key="2">
    <source>
        <dbReference type="EMBL" id="MFD2630004.1"/>
    </source>
</evidence>